<evidence type="ECO:0000256" key="6">
    <source>
        <dbReference type="ARBA" id="ARBA00022989"/>
    </source>
</evidence>
<evidence type="ECO:0000256" key="5">
    <source>
        <dbReference type="ARBA" id="ARBA00022692"/>
    </source>
</evidence>
<evidence type="ECO:0000256" key="4">
    <source>
        <dbReference type="ARBA" id="ARBA00022679"/>
    </source>
</evidence>
<keyword evidence="7 9" id="KW-0472">Membrane</keyword>
<dbReference type="Proteomes" id="UP000195781">
    <property type="component" value="Unassembled WGS sequence"/>
</dbReference>
<name>A0A1Y3XL62_9ACTN</name>
<dbReference type="Gene3D" id="3.40.50.2000">
    <property type="entry name" value="Glycogen Phosphorylase B"/>
    <property type="match status" value="2"/>
</dbReference>
<feature type="transmembrane region" description="Helical" evidence="9">
    <location>
        <begin position="74"/>
        <end position="96"/>
    </location>
</feature>
<feature type="binding site" evidence="8">
    <location>
        <position position="159"/>
    </location>
    <ligand>
        <name>Mg(2+)</name>
        <dbReference type="ChEBI" id="CHEBI:18420"/>
    </ligand>
</feature>
<comment type="caution">
    <text evidence="12">The sequence shown here is derived from an EMBL/GenBank/DDBJ whole genome shotgun (WGS) entry which is preliminary data.</text>
</comment>
<keyword evidence="5 9" id="KW-0812">Transmembrane</keyword>
<feature type="domain" description="Glycosyltransferase subfamily 4-like N-terminal" evidence="11">
    <location>
        <begin position="415"/>
        <end position="590"/>
    </location>
</feature>
<feature type="transmembrane region" description="Helical" evidence="9">
    <location>
        <begin position="6"/>
        <end position="25"/>
    </location>
</feature>
<proteinExistence type="predicted"/>
<dbReference type="PROSITE" id="PS01348">
    <property type="entry name" value="MRAY_2"/>
    <property type="match status" value="1"/>
</dbReference>
<evidence type="ECO:0000256" key="1">
    <source>
        <dbReference type="ARBA" id="ARBA00004651"/>
    </source>
</evidence>
<dbReference type="SUPFAM" id="SSF53756">
    <property type="entry name" value="UDP-Glycosyltransferase/glycogen phosphorylase"/>
    <property type="match status" value="1"/>
</dbReference>
<feature type="transmembrane region" description="Helical" evidence="9">
    <location>
        <begin position="296"/>
        <end position="315"/>
    </location>
</feature>
<dbReference type="InterPro" id="IPR000715">
    <property type="entry name" value="Glycosyl_transferase_4"/>
</dbReference>
<dbReference type="Pfam" id="PF13579">
    <property type="entry name" value="Glyco_trans_4_4"/>
    <property type="match status" value="1"/>
</dbReference>
<dbReference type="Pfam" id="PF00534">
    <property type="entry name" value="Glycos_transf_1"/>
    <property type="match status" value="1"/>
</dbReference>
<comment type="subcellular location">
    <subcellularLocation>
        <location evidence="1">Cell membrane</location>
        <topology evidence="1">Multi-pass membrane protein</topology>
    </subcellularLocation>
</comment>
<feature type="transmembrane region" description="Helical" evidence="9">
    <location>
        <begin position="167"/>
        <end position="185"/>
    </location>
</feature>
<dbReference type="GO" id="GO:0009103">
    <property type="term" value="P:lipopolysaccharide biosynthetic process"/>
    <property type="evidence" value="ECO:0007669"/>
    <property type="project" value="TreeGrafter"/>
</dbReference>
<dbReference type="GO" id="GO:0071555">
    <property type="term" value="P:cell wall organization"/>
    <property type="evidence" value="ECO:0007669"/>
    <property type="project" value="TreeGrafter"/>
</dbReference>
<protein>
    <recommendedName>
        <fullName evidence="14">Glycosyltransferase WbuB</fullName>
    </recommendedName>
</protein>
<dbReference type="InterPro" id="IPR001296">
    <property type="entry name" value="Glyco_trans_1"/>
</dbReference>
<dbReference type="InterPro" id="IPR018480">
    <property type="entry name" value="PNAcMuramoyl-5peptid_Trfase_CS"/>
</dbReference>
<dbReference type="GO" id="GO:0005886">
    <property type="term" value="C:plasma membrane"/>
    <property type="evidence" value="ECO:0007669"/>
    <property type="project" value="UniProtKB-SubCell"/>
</dbReference>
<reference evidence="13" key="1">
    <citation type="submission" date="2017-04" db="EMBL/GenBank/DDBJ databases">
        <title>Function of individual gut microbiota members based on whole genome sequencing of pure cultures obtained from chicken caecum.</title>
        <authorList>
            <person name="Medvecky M."/>
            <person name="Cejkova D."/>
            <person name="Polansky O."/>
            <person name="Karasova D."/>
            <person name="Kubasova T."/>
            <person name="Cizek A."/>
            <person name="Rychlik I."/>
        </authorList>
    </citation>
    <scope>NUCLEOTIDE SEQUENCE [LARGE SCALE GENOMIC DNA]</scope>
    <source>
        <strain evidence="13">An5</strain>
    </source>
</reference>
<evidence type="ECO:0000256" key="2">
    <source>
        <dbReference type="ARBA" id="ARBA00022475"/>
    </source>
</evidence>
<keyword evidence="4" id="KW-0808">Transferase</keyword>
<evidence type="ECO:0000256" key="7">
    <source>
        <dbReference type="ARBA" id="ARBA00023136"/>
    </source>
</evidence>
<dbReference type="GO" id="GO:0016757">
    <property type="term" value="F:glycosyltransferase activity"/>
    <property type="evidence" value="ECO:0007669"/>
    <property type="project" value="UniProtKB-KW"/>
</dbReference>
<dbReference type="GO" id="GO:0046872">
    <property type="term" value="F:metal ion binding"/>
    <property type="evidence" value="ECO:0007669"/>
    <property type="project" value="UniProtKB-KW"/>
</dbReference>
<organism evidence="12 13">
    <name type="scientific">[Collinsella] massiliensis</name>
    <dbReference type="NCBI Taxonomy" id="1232426"/>
    <lineage>
        <taxon>Bacteria</taxon>
        <taxon>Bacillati</taxon>
        <taxon>Actinomycetota</taxon>
        <taxon>Coriobacteriia</taxon>
        <taxon>Coriobacteriales</taxon>
        <taxon>Coriobacteriaceae</taxon>
        <taxon>Enorma</taxon>
    </lineage>
</organism>
<feature type="transmembrane region" description="Helical" evidence="9">
    <location>
        <begin position="191"/>
        <end position="210"/>
    </location>
</feature>
<evidence type="ECO:0000256" key="9">
    <source>
        <dbReference type="SAM" id="Phobius"/>
    </source>
</evidence>
<feature type="transmembrane region" description="Helical" evidence="9">
    <location>
        <begin position="222"/>
        <end position="240"/>
    </location>
</feature>
<sequence>MQAAIAAVVAFAITLIATPLSMKLAKRIGAMDVPGGRHIHDHATPRLGGVAIFLGVMIPLVVVVFLFGEPTLGLGAGVSAPGLLASLVIVFLAGCIDDVKQLNPKAKLALQIIAAIVAAASGALISDIRAYDGSVVLEMGWVAYPLTVLYLVAFCNIVNLIDGLDGLAAGTVGIAAAALIAVSVYRANAATTLICACLVGSCLAFLKYNFHPAKTFMGDSGSLLLGFALGIASLTGSMKVSTITAIAVPVIIAGVPVLDTLAAIIRRVRGKVSFDTPDAGHIHHSLLKLGYDQRSVVLTMYAVSIVFAFSGVVIAGAGLTIRAIAIVLDLAVALFLVWKLELFEPVLWRLYPAGRVPLFARAHELVEEYTDDAQRMTDGEERPTGRGVLPDEQRMNILVVSQYYWPEDFQIVAECEDLVARGHRVTVLTGLPNYPSGHIPDAYRHGKNRRQVHNGVEIIRVPLLERGGNPIRLGLNYHSFSWFASMRVKQLKGDYDVVYVPQTSPVMMAKPAALYKRLQGTPLLVYCLDLWPESLKVVIGNHLKFLVKHYGRISKNLYGAADIVAVQSPAFFEYLGEQHDIPADRMAFLPQFASTEYLEMDLREPHEGVNFLIAGNMGRAQDIPVILHAVEQMECKEGFKVHFVGSGSCFDETKSYIEEHGLGDRVILHGRRPFEEMPKWYRMADACILALNGDTWVGTTIPTRLQGYMAAGKPIIAAARGGIKSVVESAGCGCVVAAGDSNALACELERIVRDPSVLDGMGERARLYFTENFTKEMHMETLEGILLGLSGKDKR</sequence>
<dbReference type="CDD" id="cd03794">
    <property type="entry name" value="GT4_WbuB-like"/>
    <property type="match status" value="1"/>
</dbReference>
<evidence type="ECO:0000313" key="13">
    <source>
        <dbReference type="Proteomes" id="UP000195781"/>
    </source>
</evidence>
<evidence type="ECO:0008006" key="14">
    <source>
        <dbReference type="Google" id="ProtNLM"/>
    </source>
</evidence>
<evidence type="ECO:0000259" key="11">
    <source>
        <dbReference type="Pfam" id="PF13579"/>
    </source>
</evidence>
<keyword evidence="13" id="KW-1185">Reference proteome</keyword>
<dbReference type="GO" id="GO:0016780">
    <property type="term" value="F:phosphotransferase activity, for other substituted phosphate groups"/>
    <property type="evidence" value="ECO:0007669"/>
    <property type="project" value="InterPro"/>
</dbReference>
<feature type="domain" description="Glycosyl transferase family 1" evidence="10">
    <location>
        <begin position="605"/>
        <end position="766"/>
    </location>
</feature>
<dbReference type="AlphaFoldDB" id="A0A1Y3XL62"/>
<dbReference type="PANTHER" id="PTHR22926">
    <property type="entry name" value="PHOSPHO-N-ACETYLMURAMOYL-PENTAPEPTIDE-TRANSFERASE"/>
    <property type="match status" value="1"/>
</dbReference>
<keyword evidence="3" id="KW-0328">Glycosyltransferase</keyword>
<keyword evidence="2" id="KW-1003">Cell membrane</keyword>
<feature type="transmembrane region" description="Helical" evidence="9">
    <location>
        <begin position="108"/>
        <end position="126"/>
    </location>
</feature>
<evidence type="ECO:0000259" key="10">
    <source>
        <dbReference type="Pfam" id="PF00534"/>
    </source>
</evidence>
<keyword evidence="6 9" id="KW-1133">Transmembrane helix</keyword>
<keyword evidence="8" id="KW-0460">Magnesium</keyword>
<evidence type="ECO:0000256" key="8">
    <source>
        <dbReference type="PIRSR" id="PIRSR600715-1"/>
    </source>
</evidence>
<dbReference type="CDD" id="cd06853">
    <property type="entry name" value="GT_WecA_like"/>
    <property type="match status" value="1"/>
</dbReference>
<feature type="binding site" evidence="8">
    <location>
        <position position="219"/>
    </location>
    <ligand>
        <name>Mg(2+)</name>
        <dbReference type="ChEBI" id="CHEBI:18420"/>
    </ligand>
</feature>
<evidence type="ECO:0000256" key="3">
    <source>
        <dbReference type="ARBA" id="ARBA00022676"/>
    </source>
</evidence>
<keyword evidence="8" id="KW-0479">Metal-binding</keyword>
<dbReference type="Pfam" id="PF00953">
    <property type="entry name" value="Glycos_transf_4"/>
    <property type="match status" value="1"/>
</dbReference>
<accession>A0A1Y3XL62</accession>
<feature type="transmembrane region" description="Helical" evidence="9">
    <location>
        <begin position="46"/>
        <end position="68"/>
    </location>
</feature>
<feature type="transmembrane region" description="Helical" evidence="9">
    <location>
        <begin position="246"/>
        <end position="265"/>
    </location>
</feature>
<dbReference type="InterPro" id="IPR028098">
    <property type="entry name" value="Glyco_trans_4-like_N"/>
</dbReference>
<dbReference type="EMBL" id="NFIE01000021">
    <property type="protein sequence ID" value="OUN86252.1"/>
    <property type="molecule type" value="Genomic_DNA"/>
</dbReference>
<dbReference type="PANTHER" id="PTHR22926:SF3">
    <property type="entry name" value="UNDECAPRENYL-PHOSPHATE ALPHA-N-ACETYLGLUCOSAMINYL 1-PHOSPHATE TRANSFERASE"/>
    <property type="match status" value="1"/>
</dbReference>
<dbReference type="GO" id="GO:0044038">
    <property type="term" value="P:cell wall macromolecule biosynthetic process"/>
    <property type="evidence" value="ECO:0007669"/>
    <property type="project" value="TreeGrafter"/>
</dbReference>
<feature type="transmembrane region" description="Helical" evidence="9">
    <location>
        <begin position="141"/>
        <end position="160"/>
    </location>
</feature>
<evidence type="ECO:0000313" key="12">
    <source>
        <dbReference type="EMBL" id="OUN86252.1"/>
    </source>
</evidence>
<comment type="cofactor">
    <cofactor evidence="8">
        <name>Mg(2+)</name>
        <dbReference type="ChEBI" id="CHEBI:18420"/>
    </cofactor>
</comment>
<gene>
    <name evidence="12" type="ORF">B5G02_08740</name>
</gene>